<reference evidence="1" key="1">
    <citation type="submission" date="2021-03" db="EMBL/GenBank/DDBJ databases">
        <authorList>
            <person name="Wang G."/>
        </authorList>
    </citation>
    <scope>NUCLEOTIDE SEQUENCE</scope>
    <source>
        <strain evidence="1">KCTC 12899</strain>
    </source>
</reference>
<name>A0A8J7U2Y0_9BACT</name>
<organism evidence="1 2">
    <name type="scientific">Acanthopleuribacter pedis</name>
    <dbReference type="NCBI Taxonomy" id="442870"/>
    <lineage>
        <taxon>Bacteria</taxon>
        <taxon>Pseudomonadati</taxon>
        <taxon>Acidobacteriota</taxon>
        <taxon>Holophagae</taxon>
        <taxon>Acanthopleuribacterales</taxon>
        <taxon>Acanthopleuribacteraceae</taxon>
        <taxon>Acanthopleuribacter</taxon>
    </lineage>
</organism>
<dbReference type="EMBL" id="JAFREP010000003">
    <property type="protein sequence ID" value="MBO1317758.1"/>
    <property type="molecule type" value="Genomic_DNA"/>
</dbReference>
<sequence length="68" mass="7105">MIEGINAALGGLNRAATKLNASSQELANGNLDTEPIVNSKLAQREAEAQIATIQTINEVEDSALDILA</sequence>
<evidence type="ECO:0000313" key="1">
    <source>
        <dbReference type="EMBL" id="MBO1317758.1"/>
    </source>
</evidence>
<dbReference type="RefSeq" id="WP_207857190.1">
    <property type="nucleotide sequence ID" value="NZ_JAFREP010000003.1"/>
</dbReference>
<evidence type="ECO:0000313" key="2">
    <source>
        <dbReference type="Proteomes" id="UP000664417"/>
    </source>
</evidence>
<accession>A0A8J7U2Y0</accession>
<dbReference type="AlphaFoldDB" id="A0A8J7U2Y0"/>
<gene>
    <name evidence="1" type="ORF">J3U88_04740</name>
</gene>
<dbReference type="Proteomes" id="UP000664417">
    <property type="component" value="Unassembled WGS sequence"/>
</dbReference>
<comment type="caution">
    <text evidence="1">The sequence shown here is derived from an EMBL/GenBank/DDBJ whole genome shotgun (WGS) entry which is preliminary data.</text>
</comment>
<proteinExistence type="predicted"/>
<keyword evidence="2" id="KW-1185">Reference proteome</keyword>
<protein>
    <submittedName>
        <fullName evidence="1">Uncharacterized protein</fullName>
    </submittedName>
</protein>